<keyword evidence="13" id="KW-1185">Reference proteome</keyword>
<dbReference type="Gene3D" id="3.60.15.10">
    <property type="entry name" value="Ribonuclease Z/Hydroxyacylglutathione hydrolase-like"/>
    <property type="match status" value="1"/>
</dbReference>
<keyword evidence="5" id="KW-0227">DNA damage</keyword>
<keyword evidence="9" id="KW-0539">Nucleus</keyword>
<dbReference type="SUPFAM" id="SSF56281">
    <property type="entry name" value="Metallo-hydrolase/oxidoreductase"/>
    <property type="match status" value="1"/>
</dbReference>
<evidence type="ECO:0000256" key="3">
    <source>
        <dbReference type="ARBA" id="ARBA00010304"/>
    </source>
</evidence>
<dbReference type="GO" id="GO:0017001">
    <property type="term" value="P:antibiotic catabolic process"/>
    <property type="evidence" value="ECO:0007669"/>
    <property type="project" value="InterPro"/>
</dbReference>
<keyword evidence="7" id="KW-0862">Zinc</keyword>
<dbReference type="GO" id="GO:0005634">
    <property type="term" value="C:nucleus"/>
    <property type="evidence" value="ECO:0007669"/>
    <property type="project" value="UniProtKB-SubCell"/>
</dbReference>
<evidence type="ECO:0000256" key="4">
    <source>
        <dbReference type="ARBA" id="ARBA00022723"/>
    </source>
</evidence>
<dbReference type="GO" id="GO:0008800">
    <property type="term" value="F:beta-lactamase activity"/>
    <property type="evidence" value="ECO:0007669"/>
    <property type="project" value="InterPro"/>
</dbReference>
<evidence type="ECO:0000256" key="9">
    <source>
        <dbReference type="ARBA" id="ARBA00023242"/>
    </source>
</evidence>
<dbReference type="CDD" id="cd16273">
    <property type="entry name" value="SNM1A-1C-like_MBL-fold"/>
    <property type="match status" value="1"/>
</dbReference>
<sequence length="522" mass="60136">MKTTSEKRQTSILDFSFQRNKRVKNEVKVDVQEGEDNKITEIEIEIKQETFSCPICEFDLTKFHTDARSVHINRCIDIPVKSPYVYESPKKEIKKEVKKKKSTTVKRKRNTKVKSEIETKAEIEIKTENQIEILEQTQPQPQPQPQPKKRRGKPKPPIPDMKILDFQSKPEDIIAVDAFCFCMNDRISVYLLTHFHSDHYGGICKSWDNGKLIVCTLITGKLLKLRYKIPDERLFMIENYGVEHQIPDTNIKITAYDANHCPGAGIFVLECNGLRYLHCGDFRANKKMIDILKERYPSGFNKCYLDTTYDNPKYIFPPQELVINTTSGFIRDKCITYKAKQSRILEFFTNSKGNNAAKQFLIIVGTYSIGKERLALGIAEALDTGIYCTPEKKSIMETFGWESLSKRIVSDEDKAHECSVHLVAISKTRKDSMKEYLQKYSSHFKSAIVIRPTGWTFGYTLPTDTLRDSLERGFQHTSADEKGQSGVGVIHRVPVPYSEHSSYEELTMFRTEMAVKEWINTV</sequence>
<gene>
    <name evidence="12" type="ORF">DAPK24_000710</name>
</gene>
<evidence type="ECO:0000313" key="13">
    <source>
        <dbReference type="Proteomes" id="UP001378960"/>
    </source>
</evidence>
<dbReference type="Pfam" id="PF07522">
    <property type="entry name" value="DRMBL"/>
    <property type="match status" value="1"/>
</dbReference>
<evidence type="ECO:0000256" key="8">
    <source>
        <dbReference type="ARBA" id="ARBA00023204"/>
    </source>
</evidence>
<dbReference type="GO" id="GO:0006303">
    <property type="term" value="P:double-strand break repair via nonhomologous end joining"/>
    <property type="evidence" value="ECO:0007669"/>
    <property type="project" value="TreeGrafter"/>
</dbReference>
<dbReference type="GO" id="GO:0035312">
    <property type="term" value="F:5'-3' DNA exonuclease activity"/>
    <property type="evidence" value="ECO:0007669"/>
    <property type="project" value="TreeGrafter"/>
</dbReference>
<evidence type="ECO:0000256" key="6">
    <source>
        <dbReference type="ARBA" id="ARBA00022801"/>
    </source>
</evidence>
<reference evidence="12 13" key="1">
    <citation type="journal article" date="2023" name="Elife">
        <title>Identification of key yeast species and microbe-microbe interactions impacting larval growth of Drosophila in the wild.</title>
        <authorList>
            <person name="Mure A."/>
            <person name="Sugiura Y."/>
            <person name="Maeda R."/>
            <person name="Honda K."/>
            <person name="Sakurai N."/>
            <person name="Takahashi Y."/>
            <person name="Watada M."/>
            <person name="Katoh T."/>
            <person name="Gotoh A."/>
            <person name="Gotoh Y."/>
            <person name="Taniguchi I."/>
            <person name="Nakamura K."/>
            <person name="Hayashi T."/>
            <person name="Katayama T."/>
            <person name="Uemura T."/>
            <person name="Hattori Y."/>
        </authorList>
    </citation>
    <scope>NUCLEOTIDE SEQUENCE [LARGE SCALE GENOMIC DNA]</scope>
    <source>
        <strain evidence="12 13">PK-24</strain>
    </source>
</reference>
<evidence type="ECO:0000256" key="7">
    <source>
        <dbReference type="ARBA" id="ARBA00022833"/>
    </source>
</evidence>
<name>A0AAV5QYF6_PICKL</name>
<dbReference type="InterPro" id="IPR001018">
    <property type="entry name" value="Beta-lactamase_class-B_CS"/>
</dbReference>
<dbReference type="GO" id="GO:0036297">
    <property type="term" value="P:interstrand cross-link repair"/>
    <property type="evidence" value="ECO:0007669"/>
    <property type="project" value="TreeGrafter"/>
</dbReference>
<dbReference type="GO" id="GO:0003684">
    <property type="term" value="F:damaged DNA binding"/>
    <property type="evidence" value="ECO:0007669"/>
    <property type="project" value="TreeGrafter"/>
</dbReference>
<dbReference type="GO" id="GO:0008270">
    <property type="term" value="F:zinc ion binding"/>
    <property type="evidence" value="ECO:0007669"/>
    <property type="project" value="InterPro"/>
</dbReference>
<dbReference type="InterPro" id="IPR011084">
    <property type="entry name" value="DRMBL"/>
</dbReference>
<comment type="caution">
    <text evidence="12">The sequence shown here is derived from an EMBL/GenBank/DDBJ whole genome shotgun (WGS) entry which is preliminary data.</text>
</comment>
<keyword evidence="6" id="KW-0378">Hydrolase</keyword>
<dbReference type="EMBL" id="BTGB01000001">
    <property type="protein sequence ID" value="GMM43496.1"/>
    <property type="molecule type" value="Genomic_DNA"/>
</dbReference>
<comment type="similarity">
    <text evidence="3">Belongs to the DNA repair metallo-beta-lactamase (DRMBL) family.</text>
</comment>
<comment type="subcellular location">
    <subcellularLocation>
        <location evidence="2">Nucleus</location>
    </subcellularLocation>
</comment>
<comment type="cofactor">
    <cofactor evidence="1">
        <name>Zn(2+)</name>
        <dbReference type="ChEBI" id="CHEBI:29105"/>
    </cofactor>
</comment>
<evidence type="ECO:0000256" key="5">
    <source>
        <dbReference type="ARBA" id="ARBA00022763"/>
    </source>
</evidence>
<dbReference type="Gene3D" id="3.40.50.12650">
    <property type="match status" value="1"/>
</dbReference>
<feature type="domain" description="DNA repair metallo-beta-lactamase" evidence="11">
    <location>
        <begin position="415"/>
        <end position="522"/>
    </location>
</feature>
<protein>
    <submittedName>
        <fullName evidence="12">DNA cross-link repair protein</fullName>
    </submittedName>
</protein>
<dbReference type="InterPro" id="IPR036866">
    <property type="entry name" value="RibonucZ/Hydroxyglut_hydro"/>
</dbReference>
<evidence type="ECO:0000313" key="12">
    <source>
        <dbReference type="EMBL" id="GMM43496.1"/>
    </source>
</evidence>
<evidence type="ECO:0000256" key="1">
    <source>
        <dbReference type="ARBA" id="ARBA00001947"/>
    </source>
</evidence>
<dbReference type="AlphaFoldDB" id="A0AAV5QYF6"/>
<organism evidence="12 13">
    <name type="scientific">Pichia kluyveri</name>
    <name type="common">Yeast</name>
    <dbReference type="NCBI Taxonomy" id="36015"/>
    <lineage>
        <taxon>Eukaryota</taxon>
        <taxon>Fungi</taxon>
        <taxon>Dikarya</taxon>
        <taxon>Ascomycota</taxon>
        <taxon>Saccharomycotina</taxon>
        <taxon>Pichiomycetes</taxon>
        <taxon>Pichiales</taxon>
        <taxon>Pichiaceae</taxon>
        <taxon>Pichia</taxon>
    </lineage>
</organism>
<evidence type="ECO:0000259" key="11">
    <source>
        <dbReference type="Pfam" id="PF07522"/>
    </source>
</evidence>
<accession>A0AAV5QYF6</accession>
<keyword evidence="8" id="KW-0234">DNA repair</keyword>
<dbReference type="PROSITE" id="PS00743">
    <property type="entry name" value="BETA_LACTAMASE_B_1"/>
    <property type="match status" value="1"/>
</dbReference>
<dbReference type="Proteomes" id="UP001378960">
    <property type="component" value="Unassembled WGS sequence"/>
</dbReference>
<evidence type="ECO:0000256" key="10">
    <source>
        <dbReference type="SAM" id="MobiDB-lite"/>
    </source>
</evidence>
<feature type="region of interest" description="Disordered" evidence="10">
    <location>
        <begin position="129"/>
        <end position="160"/>
    </location>
</feature>
<dbReference type="PANTHER" id="PTHR23240">
    <property type="entry name" value="DNA CROSS-LINK REPAIR PROTEIN PSO2/SNM1-RELATED"/>
    <property type="match status" value="1"/>
</dbReference>
<dbReference type="PANTHER" id="PTHR23240:SF6">
    <property type="entry name" value="DNA CROSS-LINK REPAIR 1A PROTEIN"/>
    <property type="match status" value="1"/>
</dbReference>
<evidence type="ECO:0000256" key="2">
    <source>
        <dbReference type="ARBA" id="ARBA00004123"/>
    </source>
</evidence>
<proteinExistence type="inferred from homology"/>
<keyword evidence="4" id="KW-0479">Metal-binding</keyword>